<name>A0A2G9RK60_AQUCT</name>
<sequence length="162" mass="17347">NQSYQLGESYQEFSRVSRRNRASIGIIGKRRPQMPASVPFDPKLPEYLPTCFLFTRPAPDYSCLLPVPDPGSFDYSPASSYAELQSTSLLPAVPEFLPATVLLLTASGSSVPARVPVHPLTACCSSAPAELQNTSLLPDVPEFLPATVLLLTASGSSVPHSD</sequence>
<gene>
    <name evidence="1" type="ORF">AB205_0040050</name>
</gene>
<organism evidence="1">
    <name type="scientific">Aquarana catesbeiana</name>
    <name type="common">American bullfrog</name>
    <name type="synonym">Rana catesbeiana</name>
    <dbReference type="NCBI Taxonomy" id="8400"/>
    <lineage>
        <taxon>Eukaryota</taxon>
        <taxon>Metazoa</taxon>
        <taxon>Chordata</taxon>
        <taxon>Craniata</taxon>
        <taxon>Vertebrata</taxon>
        <taxon>Euteleostomi</taxon>
        <taxon>Amphibia</taxon>
        <taxon>Batrachia</taxon>
        <taxon>Anura</taxon>
        <taxon>Neobatrachia</taxon>
        <taxon>Ranoidea</taxon>
        <taxon>Ranidae</taxon>
        <taxon>Aquarana</taxon>
    </lineage>
</organism>
<dbReference type="EMBL" id="KV943272">
    <property type="protein sequence ID" value="PIO28277.1"/>
    <property type="molecule type" value="Genomic_DNA"/>
</dbReference>
<accession>A0A2G9RK60</accession>
<proteinExistence type="predicted"/>
<feature type="non-terminal residue" evidence="1">
    <location>
        <position position="1"/>
    </location>
</feature>
<dbReference type="AlphaFoldDB" id="A0A2G9RK60"/>
<reference evidence="1" key="1">
    <citation type="submission" date="2017-08" db="EMBL/GenBank/DDBJ databases">
        <title>Assembly of the North American Bullfrog Genome.</title>
        <authorList>
            <person name="Warren R.L."/>
            <person name="Vandervalk B.P."/>
            <person name="Kucuk E."/>
            <person name="Birol I."/>
            <person name="Helbing C."/>
            <person name="Pandoh P."/>
            <person name="Behsaz B."/>
            <person name="Mohamadi H."/>
            <person name="Chu J."/>
            <person name="Jackman S."/>
            <person name="Hammond S.A."/>
            <person name="Veldhoen N."/>
            <person name="Kirk H."/>
            <person name="Zhao Y."/>
            <person name="Coope R."/>
            <person name="Pleasance S."/>
            <person name="Moore R."/>
            <person name="Holt R."/>
        </authorList>
    </citation>
    <scope>NUCLEOTIDE SEQUENCE</scope>
    <source>
        <strain evidence="1">Bruno</strain>
        <tissue evidence="1">Liver</tissue>
    </source>
</reference>
<protein>
    <submittedName>
        <fullName evidence="1">Uncharacterized protein</fullName>
    </submittedName>
</protein>
<feature type="non-terminal residue" evidence="1">
    <location>
        <position position="162"/>
    </location>
</feature>
<evidence type="ECO:0000313" key="1">
    <source>
        <dbReference type="EMBL" id="PIO28277.1"/>
    </source>
</evidence>